<evidence type="ECO:0000256" key="2">
    <source>
        <dbReference type="ARBA" id="ARBA00022771"/>
    </source>
</evidence>
<keyword evidence="5 8" id="KW-0238">DNA-binding</keyword>
<feature type="domain" description="Dof-type" evidence="11">
    <location>
        <begin position="32"/>
        <end position="86"/>
    </location>
</feature>
<feature type="compositionally biased region" description="Polar residues" evidence="10">
    <location>
        <begin position="157"/>
        <end position="170"/>
    </location>
</feature>
<dbReference type="Pfam" id="PF02701">
    <property type="entry name" value="Zn_ribbon_Dof"/>
    <property type="match status" value="1"/>
</dbReference>
<organism evidence="12 13">
    <name type="scientific">Morella rubra</name>
    <name type="common">Chinese bayberry</name>
    <dbReference type="NCBI Taxonomy" id="262757"/>
    <lineage>
        <taxon>Eukaryota</taxon>
        <taxon>Viridiplantae</taxon>
        <taxon>Streptophyta</taxon>
        <taxon>Embryophyta</taxon>
        <taxon>Tracheophyta</taxon>
        <taxon>Spermatophyta</taxon>
        <taxon>Magnoliopsida</taxon>
        <taxon>eudicotyledons</taxon>
        <taxon>Gunneridae</taxon>
        <taxon>Pentapetalae</taxon>
        <taxon>rosids</taxon>
        <taxon>fabids</taxon>
        <taxon>Fagales</taxon>
        <taxon>Myricaceae</taxon>
        <taxon>Morella</taxon>
    </lineage>
</organism>
<evidence type="ECO:0000256" key="8">
    <source>
        <dbReference type="PROSITE-ProRule" id="PRU00071"/>
    </source>
</evidence>
<evidence type="ECO:0000256" key="3">
    <source>
        <dbReference type="ARBA" id="ARBA00022833"/>
    </source>
</evidence>
<keyword evidence="13" id="KW-1185">Reference proteome</keyword>
<protein>
    <recommendedName>
        <fullName evidence="9">Dof zinc finger protein</fullName>
    </recommendedName>
</protein>
<dbReference type="InterPro" id="IPR045174">
    <property type="entry name" value="Dof"/>
</dbReference>
<sequence>MFTTCGDQMLQCPPRPLAMEASWKPNVQVAAQPCPRCGSSNTKFCYYNNYSLSQPRYFCKGCRRYWTKGGSMRNVPVGGGCRRNRRARLRQSQQQACLSSSHNANDQSADSGSSNGDSVSQRSETNGSDIDLAVVFARFLNQNPSTEPESTVAGLPNDSNAVSDPPSSYNPGGGQQSSAVFKYQKPIGEADILVEKLPQEKRLKEFIEDDVNEFGLQTLFDEVAQDVLWSDIAASSPNLMWQPMVQFQEFDSFQYSNDLLKTPTNLIGDSWSSVDLSGFEVFSRP</sequence>
<evidence type="ECO:0000256" key="7">
    <source>
        <dbReference type="ARBA" id="ARBA00023242"/>
    </source>
</evidence>
<dbReference type="PROSITE" id="PS01361">
    <property type="entry name" value="ZF_DOF_1"/>
    <property type="match status" value="1"/>
</dbReference>
<dbReference type="OrthoDB" id="1927254at2759"/>
<keyword evidence="4 9" id="KW-0805">Transcription regulation</keyword>
<dbReference type="PANTHER" id="PTHR31992">
    <property type="entry name" value="DOF ZINC FINGER PROTEIN DOF1.4-RELATED"/>
    <property type="match status" value="1"/>
</dbReference>
<feature type="compositionally biased region" description="Polar residues" evidence="10">
    <location>
        <begin position="102"/>
        <end position="125"/>
    </location>
</feature>
<dbReference type="PROSITE" id="PS50884">
    <property type="entry name" value="ZF_DOF_2"/>
    <property type="match status" value="1"/>
</dbReference>
<keyword evidence="7 8" id="KW-0539">Nucleus</keyword>
<comment type="subcellular location">
    <subcellularLocation>
        <location evidence="8 9">Nucleus</location>
    </subcellularLocation>
</comment>
<feature type="region of interest" description="Disordered" evidence="10">
    <location>
        <begin position="145"/>
        <end position="176"/>
    </location>
</feature>
<comment type="caution">
    <text evidence="12">The sequence shown here is derived from an EMBL/GenBank/DDBJ whole genome shotgun (WGS) entry which is preliminary data.</text>
</comment>
<keyword evidence="1 9" id="KW-0479">Metal-binding</keyword>
<evidence type="ECO:0000256" key="9">
    <source>
        <dbReference type="RuleBase" id="RU369094"/>
    </source>
</evidence>
<feature type="region of interest" description="Disordered" evidence="10">
    <location>
        <begin position="92"/>
        <end position="125"/>
    </location>
</feature>
<reference evidence="12 13" key="1">
    <citation type="journal article" date="2019" name="Plant Biotechnol. J.">
        <title>The red bayberry genome and genetic basis of sex determination.</title>
        <authorList>
            <person name="Jia H.M."/>
            <person name="Jia H.J."/>
            <person name="Cai Q.L."/>
            <person name="Wang Y."/>
            <person name="Zhao H.B."/>
            <person name="Yang W.F."/>
            <person name="Wang G.Y."/>
            <person name="Li Y.H."/>
            <person name="Zhan D.L."/>
            <person name="Shen Y.T."/>
            <person name="Niu Q.F."/>
            <person name="Chang L."/>
            <person name="Qiu J."/>
            <person name="Zhao L."/>
            <person name="Xie H.B."/>
            <person name="Fu W.Y."/>
            <person name="Jin J."/>
            <person name="Li X.W."/>
            <person name="Jiao Y."/>
            <person name="Zhou C.C."/>
            <person name="Tu T."/>
            <person name="Chai C.Y."/>
            <person name="Gao J.L."/>
            <person name="Fan L.J."/>
            <person name="van de Weg E."/>
            <person name="Wang J.Y."/>
            <person name="Gao Z.S."/>
        </authorList>
    </citation>
    <scope>NUCLEOTIDE SEQUENCE [LARGE SCALE GENOMIC DNA]</scope>
    <source>
        <tissue evidence="12">Leaves</tissue>
    </source>
</reference>
<evidence type="ECO:0000256" key="1">
    <source>
        <dbReference type="ARBA" id="ARBA00022723"/>
    </source>
</evidence>
<keyword evidence="3 9" id="KW-0862">Zinc</keyword>
<dbReference type="EMBL" id="RXIC02000021">
    <property type="protein sequence ID" value="KAB1220935.1"/>
    <property type="molecule type" value="Genomic_DNA"/>
</dbReference>
<dbReference type="GO" id="GO:0003700">
    <property type="term" value="F:DNA-binding transcription factor activity"/>
    <property type="evidence" value="ECO:0007669"/>
    <property type="project" value="UniProtKB-UniRule"/>
</dbReference>
<keyword evidence="2 8" id="KW-0863">Zinc-finger</keyword>
<evidence type="ECO:0000256" key="4">
    <source>
        <dbReference type="ARBA" id="ARBA00023015"/>
    </source>
</evidence>
<dbReference type="AlphaFoldDB" id="A0A6A1W704"/>
<evidence type="ECO:0000313" key="12">
    <source>
        <dbReference type="EMBL" id="KAB1220935.1"/>
    </source>
</evidence>
<keyword evidence="6 9" id="KW-0804">Transcription</keyword>
<gene>
    <name evidence="12" type="ORF">CJ030_MR3G025374</name>
</gene>
<feature type="compositionally biased region" description="Low complexity" evidence="10">
    <location>
        <begin position="92"/>
        <end position="101"/>
    </location>
</feature>
<evidence type="ECO:0000313" key="13">
    <source>
        <dbReference type="Proteomes" id="UP000516437"/>
    </source>
</evidence>
<proteinExistence type="predicted"/>
<accession>A0A6A1W704</accession>
<dbReference type="GO" id="GO:0008270">
    <property type="term" value="F:zinc ion binding"/>
    <property type="evidence" value="ECO:0007669"/>
    <property type="project" value="UniProtKB-KW"/>
</dbReference>
<dbReference type="GO" id="GO:0003677">
    <property type="term" value="F:DNA binding"/>
    <property type="evidence" value="ECO:0007669"/>
    <property type="project" value="UniProtKB-UniRule"/>
</dbReference>
<dbReference type="Proteomes" id="UP000516437">
    <property type="component" value="Chromosome 3"/>
</dbReference>
<dbReference type="GO" id="GO:0005634">
    <property type="term" value="C:nucleus"/>
    <property type="evidence" value="ECO:0007669"/>
    <property type="project" value="UniProtKB-SubCell"/>
</dbReference>
<dbReference type="PANTHER" id="PTHR31992:SF316">
    <property type="entry name" value="DOF ZINC FINGER PROTEIN DOF1.2"/>
    <property type="match status" value="1"/>
</dbReference>
<evidence type="ECO:0000259" key="11">
    <source>
        <dbReference type="PROSITE" id="PS50884"/>
    </source>
</evidence>
<evidence type="ECO:0000256" key="10">
    <source>
        <dbReference type="SAM" id="MobiDB-lite"/>
    </source>
</evidence>
<comment type="function">
    <text evidence="9">Transcription factor that binds specifically to a 5'-AA[AG]G-3' consensus core sequence.</text>
</comment>
<evidence type="ECO:0000256" key="6">
    <source>
        <dbReference type="ARBA" id="ARBA00023163"/>
    </source>
</evidence>
<evidence type="ECO:0000256" key="5">
    <source>
        <dbReference type="ARBA" id="ARBA00023125"/>
    </source>
</evidence>
<name>A0A6A1W704_9ROSI</name>
<dbReference type="InterPro" id="IPR003851">
    <property type="entry name" value="Znf_Dof"/>
</dbReference>